<dbReference type="GO" id="GO:0004222">
    <property type="term" value="F:metalloendopeptidase activity"/>
    <property type="evidence" value="ECO:0007669"/>
    <property type="project" value="UniProtKB-UniRule"/>
</dbReference>
<dbReference type="InterPro" id="IPR024079">
    <property type="entry name" value="MetalloPept_cat_dom_sf"/>
</dbReference>
<evidence type="ECO:0000313" key="5">
    <source>
        <dbReference type="EMBL" id="KAJ1346896.1"/>
    </source>
</evidence>
<sequence length="188" mass="21448">MILTKFVPFFETFSPTATLFHDQVIFSENKPTRSWKTLRRTLAIATNDKHSTARITPIACGQKECITPSIQAQVGTSAHEIGHALGLFHTQTRHDRDSFITLHTQNMLPGWYPQFIKQTERTNYNYNLTYDYGSVMHYGARSVSRNGLPVMVPRDIKYMQTLGSHTISFYEKLMVNLHYGCLGENTAA</sequence>
<keyword evidence="2 3" id="KW-0482">Metalloprotease</keyword>
<protein>
    <recommendedName>
        <fullName evidence="3">Metalloendopeptidase</fullName>
        <ecNumber evidence="3">3.4.24.-</ecNumber>
    </recommendedName>
</protein>
<dbReference type="EC" id="3.4.24.-" evidence="3"/>
<dbReference type="PRINTS" id="PR00480">
    <property type="entry name" value="ASTACIN"/>
</dbReference>
<evidence type="ECO:0000259" key="4">
    <source>
        <dbReference type="PROSITE" id="PS51864"/>
    </source>
</evidence>
<evidence type="ECO:0000256" key="3">
    <source>
        <dbReference type="RuleBase" id="RU361183"/>
    </source>
</evidence>
<dbReference type="GO" id="GO:0006508">
    <property type="term" value="P:proteolysis"/>
    <property type="evidence" value="ECO:0007669"/>
    <property type="project" value="UniProtKB-KW"/>
</dbReference>
<dbReference type="SUPFAM" id="SSF55486">
    <property type="entry name" value="Metalloproteases ('zincins'), catalytic domain"/>
    <property type="match status" value="1"/>
</dbReference>
<dbReference type="SMART" id="SM00235">
    <property type="entry name" value="ZnMc"/>
    <property type="match status" value="1"/>
</dbReference>
<dbReference type="PROSITE" id="PS51864">
    <property type="entry name" value="ASTACIN"/>
    <property type="match status" value="1"/>
</dbReference>
<feature type="binding site" evidence="2">
    <location>
        <position position="83"/>
    </location>
    <ligand>
        <name>Zn(2+)</name>
        <dbReference type="ChEBI" id="CHEBI:29105"/>
        <note>catalytic</note>
    </ligand>
</feature>
<feature type="binding site" evidence="2">
    <location>
        <position position="89"/>
    </location>
    <ligand>
        <name>Zn(2+)</name>
        <dbReference type="ChEBI" id="CHEBI:29105"/>
        <note>catalytic</note>
    </ligand>
</feature>
<keyword evidence="2 3" id="KW-0862">Zinc</keyword>
<dbReference type="InterPro" id="IPR006026">
    <property type="entry name" value="Peptidase_Metallo"/>
</dbReference>
<dbReference type="InterPro" id="IPR001506">
    <property type="entry name" value="Peptidase_M12A"/>
</dbReference>
<keyword evidence="1" id="KW-1015">Disulfide bond</keyword>
<gene>
    <name evidence="5" type="primary">NAS-31_5</name>
    <name evidence="5" type="ORF">KIN20_001821</name>
</gene>
<feature type="domain" description="Peptidase M12A" evidence="4">
    <location>
        <begin position="63"/>
        <end position="182"/>
    </location>
</feature>
<comment type="caution">
    <text evidence="5">The sequence shown here is derived from an EMBL/GenBank/DDBJ whole genome shotgun (WGS) entry which is preliminary data.</text>
</comment>
<feature type="binding site" evidence="2">
    <location>
        <position position="79"/>
    </location>
    <ligand>
        <name>Zn(2+)</name>
        <dbReference type="ChEBI" id="CHEBI:29105"/>
        <note>catalytic</note>
    </ligand>
</feature>
<name>A0AAD5MDD8_PARTN</name>
<dbReference type="AlphaFoldDB" id="A0AAD5MDD8"/>
<comment type="caution">
    <text evidence="2">Lacks conserved residue(s) required for the propagation of feature annotation.</text>
</comment>
<dbReference type="Pfam" id="PF01400">
    <property type="entry name" value="Astacin"/>
    <property type="match status" value="1"/>
</dbReference>
<evidence type="ECO:0000313" key="6">
    <source>
        <dbReference type="Proteomes" id="UP001196413"/>
    </source>
</evidence>
<keyword evidence="6" id="KW-1185">Reference proteome</keyword>
<dbReference type="GO" id="GO:0008270">
    <property type="term" value="F:zinc ion binding"/>
    <property type="evidence" value="ECO:0007669"/>
    <property type="project" value="UniProtKB-UniRule"/>
</dbReference>
<keyword evidence="2 3" id="KW-0645">Protease</keyword>
<proteinExistence type="predicted"/>
<keyword evidence="2 3" id="KW-0479">Metal-binding</keyword>
<dbReference type="EMBL" id="JAHQIW010000238">
    <property type="protein sequence ID" value="KAJ1346896.1"/>
    <property type="molecule type" value="Genomic_DNA"/>
</dbReference>
<dbReference type="Proteomes" id="UP001196413">
    <property type="component" value="Unassembled WGS sequence"/>
</dbReference>
<keyword evidence="2 3" id="KW-0378">Hydrolase</keyword>
<dbReference type="PANTHER" id="PTHR10127">
    <property type="entry name" value="DISCOIDIN, CUB, EGF, LAMININ , AND ZINC METALLOPROTEASE DOMAIN CONTAINING"/>
    <property type="match status" value="1"/>
</dbReference>
<evidence type="ECO:0000256" key="2">
    <source>
        <dbReference type="PROSITE-ProRule" id="PRU01211"/>
    </source>
</evidence>
<accession>A0AAD5MDD8</accession>
<evidence type="ECO:0000256" key="1">
    <source>
        <dbReference type="ARBA" id="ARBA00023157"/>
    </source>
</evidence>
<dbReference type="PANTHER" id="PTHR10127:SF793">
    <property type="entry name" value="ZINC METALLOPROTEINASE NAS-31"/>
    <property type="match status" value="1"/>
</dbReference>
<dbReference type="Gene3D" id="3.40.390.10">
    <property type="entry name" value="Collagenase (Catalytic Domain)"/>
    <property type="match status" value="1"/>
</dbReference>
<feature type="active site" evidence="2">
    <location>
        <position position="80"/>
    </location>
</feature>
<reference evidence="5" key="1">
    <citation type="submission" date="2021-06" db="EMBL/GenBank/DDBJ databases">
        <title>Parelaphostrongylus tenuis whole genome reference sequence.</title>
        <authorList>
            <person name="Garwood T.J."/>
            <person name="Larsen P.A."/>
            <person name="Fountain-Jones N.M."/>
            <person name="Garbe J.R."/>
            <person name="Macchietto M.G."/>
            <person name="Kania S.A."/>
            <person name="Gerhold R.W."/>
            <person name="Richards J.E."/>
            <person name="Wolf T.M."/>
        </authorList>
    </citation>
    <scope>NUCLEOTIDE SEQUENCE</scope>
    <source>
        <strain evidence="5">MNPRO001-30</strain>
        <tissue evidence="5">Meninges</tissue>
    </source>
</reference>
<organism evidence="5 6">
    <name type="scientific">Parelaphostrongylus tenuis</name>
    <name type="common">Meningeal worm</name>
    <dbReference type="NCBI Taxonomy" id="148309"/>
    <lineage>
        <taxon>Eukaryota</taxon>
        <taxon>Metazoa</taxon>
        <taxon>Ecdysozoa</taxon>
        <taxon>Nematoda</taxon>
        <taxon>Chromadorea</taxon>
        <taxon>Rhabditida</taxon>
        <taxon>Rhabditina</taxon>
        <taxon>Rhabditomorpha</taxon>
        <taxon>Strongyloidea</taxon>
        <taxon>Metastrongylidae</taxon>
        <taxon>Parelaphostrongylus</taxon>
    </lineage>
</organism>
<comment type="cofactor">
    <cofactor evidence="2 3">
        <name>Zn(2+)</name>
        <dbReference type="ChEBI" id="CHEBI:29105"/>
    </cofactor>
    <text evidence="2 3">Binds 1 zinc ion per subunit.</text>
</comment>